<evidence type="ECO:0000256" key="7">
    <source>
        <dbReference type="ARBA" id="ARBA00023136"/>
    </source>
</evidence>
<evidence type="ECO:0000313" key="11">
    <source>
        <dbReference type="Proteomes" id="UP000254465"/>
    </source>
</evidence>
<name>A0A377IAB7_AVIPA</name>
<keyword evidence="5 8" id="KW-0812">Transmembrane</keyword>
<dbReference type="InterPro" id="IPR000515">
    <property type="entry name" value="MetI-like"/>
</dbReference>
<keyword evidence="6 8" id="KW-1133">Transmembrane helix</keyword>
<dbReference type="SUPFAM" id="SSF161098">
    <property type="entry name" value="MetI-like"/>
    <property type="match status" value="1"/>
</dbReference>
<evidence type="ECO:0000259" key="9">
    <source>
        <dbReference type="PROSITE" id="PS50928"/>
    </source>
</evidence>
<dbReference type="AlphaFoldDB" id="A0A377IAB7"/>
<dbReference type="PROSITE" id="PS50928">
    <property type="entry name" value="ABC_TM1"/>
    <property type="match status" value="1"/>
</dbReference>
<evidence type="ECO:0000256" key="3">
    <source>
        <dbReference type="ARBA" id="ARBA00022475"/>
    </source>
</evidence>
<keyword evidence="2 8" id="KW-0813">Transport</keyword>
<evidence type="ECO:0000256" key="5">
    <source>
        <dbReference type="ARBA" id="ARBA00022692"/>
    </source>
</evidence>
<comment type="subcellular location">
    <subcellularLocation>
        <location evidence="1">Cell inner membrane</location>
        <topology evidence="1">Multi-pass membrane protein</topology>
    </subcellularLocation>
    <subcellularLocation>
        <location evidence="8">Cell membrane</location>
        <topology evidence="8">Multi-pass membrane protein</topology>
    </subcellularLocation>
</comment>
<keyword evidence="3" id="KW-1003">Cell membrane</keyword>
<protein>
    <submittedName>
        <fullName evidence="10">Spermidine/putrescine ABC transporter membrane protein</fullName>
    </submittedName>
</protein>
<gene>
    <name evidence="10" type="primary">potC</name>
    <name evidence="10" type="ORF">NCTC11296_01602</name>
</gene>
<comment type="similarity">
    <text evidence="8">Belongs to the binding-protein-dependent transport system permease family.</text>
</comment>
<evidence type="ECO:0000256" key="4">
    <source>
        <dbReference type="ARBA" id="ARBA00022519"/>
    </source>
</evidence>
<dbReference type="EMBL" id="UGHK01000002">
    <property type="protein sequence ID" value="STO71689.1"/>
    <property type="molecule type" value="Genomic_DNA"/>
</dbReference>
<evidence type="ECO:0000256" key="2">
    <source>
        <dbReference type="ARBA" id="ARBA00022448"/>
    </source>
</evidence>
<dbReference type="GO" id="GO:0005886">
    <property type="term" value="C:plasma membrane"/>
    <property type="evidence" value="ECO:0007669"/>
    <property type="project" value="UniProtKB-SubCell"/>
</dbReference>
<proteinExistence type="inferred from homology"/>
<evidence type="ECO:0000313" key="10">
    <source>
        <dbReference type="EMBL" id="STO71689.1"/>
    </source>
</evidence>
<evidence type="ECO:0000256" key="1">
    <source>
        <dbReference type="ARBA" id="ARBA00004429"/>
    </source>
</evidence>
<feature type="transmembrane region" description="Helical" evidence="8">
    <location>
        <begin position="241"/>
        <end position="264"/>
    </location>
</feature>
<keyword evidence="7 8" id="KW-0472">Membrane</keyword>
<keyword evidence="4" id="KW-0997">Cell inner membrane</keyword>
<dbReference type="CDD" id="cd06261">
    <property type="entry name" value="TM_PBP2"/>
    <property type="match status" value="1"/>
</dbReference>
<accession>A0A377IAB7</accession>
<evidence type="ECO:0000256" key="6">
    <source>
        <dbReference type="ARBA" id="ARBA00022989"/>
    </source>
</evidence>
<dbReference type="Gene3D" id="1.10.3720.10">
    <property type="entry name" value="MetI-like"/>
    <property type="match status" value="1"/>
</dbReference>
<dbReference type="RefSeq" id="WP_017806026.1">
    <property type="nucleotide sequence ID" value="NZ_RQXP01000005.1"/>
</dbReference>
<reference evidence="10 11" key="1">
    <citation type="submission" date="2018-06" db="EMBL/GenBank/DDBJ databases">
        <authorList>
            <consortium name="Pathogen Informatics"/>
            <person name="Doyle S."/>
        </authorList>
    </citation>
    <scope>NUCLEOTIDE SEQUENCE [LARGE SCALE GENOMIC DNA]</scope>
    <source>
        <strain evidence="10 11">NCTC11296</strain>
    </source>
</reference>
<dbReference type="InterPro" id="IPR035906">
    <property type="entry name" value="MetI-like_sf"/>
</dbReference>
<organism evidence="10 11">
    <name type="scientific">Avibacterium paragallinarum</name>
    <name type="common">Haemophilus gallinarum</name>
    <dbReference type="NCBI Taxonomy" id="728"/>
    <lineage>
        <taxon>Bacteria</taxon>
        <taxon>Pseudomonadati</taxon>
        <taxon>Pseudomonadota</taxon>
        <taxon>Gammaproteobacteria</taxon>
        <taxon>Pasteurellales</taxon>
        <taxon>Pasteurellaceae</taxon>
        <taxon>Avibacterium</taxon>
    </lineage>
</organism>
<dbReference type="PANTHER" id="PTHR43357">
    <property type="entry name" value="INNER MEMBRANE ABC TRANSPORTER PERMEASE PROTEIN YDCV"/>
    <property type="match status" value="1"/>
</dbReference>
<feature type="transmembrane region" description="Helical" evidence="8">
    <location>
        <begin position="12"/>
        <end position="41"/>
    </location>
</feature>
<sequence length="303" mass="33967">MNRIQSNNTRLINRIVLIFFVVVNFVWLVLPFLMAGLWSLVDPQHPWSYPDIFPPVLSFERWHYVWENTALKEAMLNSYTIAPIVSLIAITLALPTAYAFGRMEFRGKKIAELITLIPLVIPGMLIALFFSAVLIQLNISNPMIGIIIGHTVMTLPYAIRILSSGFSAVPQDLIDASRDLGASKLTTFKDVYLPMLKPAFLASIIFCLVKSLEEFSISFVIGSPDFITVPTILYSFLGYSFIRPNAAVVSIILLIPNVILLLIIERLLKGNYLSQSTGKVICPQKVRLYSNFIQGLSSVFHRA</sequence>
<feature type="transmembrane region" description="Helical" evidence="8">
    <location>
        <begin position="81"/>
        <end position="101"/>
    </location>
</feature>
<feature type="transmembrane region" description="Helical" evidence="8">
    <location>
        <begin position="113"/>
        <end position="137"/>
    </location>
</feature>
<dbReference type="Pfam" id="PF00528">
    <property type="entry name" value="BPD_transp_1"/>
    <property type="match status" value="1"/>
</dbReference>
<dbReference type="GO" id="GO:0055085">
    <property type="term" value="P:transmembrane transport"/>
    <property type="evidence" value="ECO:0007669"/>
    <property type="project" value="InterPro"/>
</dbReference>
<evidence type="ECO:0000256" key="8">
    <source>
        <dbReference type="RuleBase" id="RU363032"/>
    </source>
</evidence>
<feature type="domain" description="ABC transmembrane type-1" evidence="9">
    <location>
        <begin position="75"/>
        <end position="264"/>
    </location>
</feature>
<dbReference type="Proteomes" id="UP000254465">
    <property type="component" value="Unassembled WGS sequence"/>
</dbReference>
<dbReference type="PANTHER" id="PTHR43357:SF4">
    <property type="entry name" value="INNER MEMBRANE ABC TRANSPORTER PERMEASE PROTEIN YDCV"/>
    <property type="match status" value="1"/>
</dbReference>